<evidence type="ECO:0000313" key="6">
    <source>
        <dbReference type="EMBL" id="MTV47792.1"/>
    </source>
</evidence>
<evidence type="ECO:0000256" key="4">
    <source>
        <dbReference type="HAMAP-Rule" id="MF_00724"/>
    </source>
</evidence>
<comment type="similarity">
    <text evidence="2 4">Belongs to the FliE family.</text>
</comment>
<protein>
    <recommendedName>
        <fullName evidence="4 5">Flagellar hook-basal body complex protein FliE</fullName>
    </recommendedName>
</protein>
<evidence type="ECO:0000256" key="1">
    <source>
        <dbReference type="ARBA" id="ARBA00004117"/>
    </source>
</evidence>
<dbReference type="AlphaFoldDB" id="A0A6I3SBT9"/>
<dbReference type="InterPro" id="IPR001624">
    <property type="entry name" value="FliE"/>
</dbReference>
<evidence type="ECO:0000256" key="5">
    <source>
        <dbReference type="NCBIfam" id="TIGR00205"/>
    </source>
</evidence>
<dbReference type="GO" id="GO:0005198">
    <property type="term" value="F:structural molecule activity"/>
    <property type="evidence" value="ECO:0007669"/>
    <property type="project" value="UniProtKB-UniRule"/>
</dbReference>
<evidence type="ECO:0000256" key="2">
    <source>
        <dbReference type="ARBA" id="ARBA00009272"/>
    </source>
</evidence>
<dbReference type="EMBL" id="WNKU01000001">
    <property type="protein sequence ID" value="MTV47792.1"/>
    <property type="molecule type" value="Genomic_DNA"/>
</dbReference>
<dbReference type="OrthoDB" id="9812413at2"/>
<keyword evidence="6" id="KW-0966">Cell projection</keyword>
<keyword evidence="3 4" id="KW-0975">Bacterial flagellum</keyword>
<dbReference type="Pfam" id="PF02049">
    <property type="entry name" value="FliE"/>
    <property type="match status" value="1"/>
</dbReference>
<evidence type="ECO:0000313" key="7">
    <source>
        <dbReference type="Proteomes" id="UP000430670"/>
    </source>
</evidence>
<evidence type="ECO:0000256" key="3">
    <source>
        <dbReference type="ARBA" id="ARBA00023143"/>
    </source>
</evidence>
<dbReference type="Proteomes" id="UP000430670">
    <property type="component" value="Unassembled WGS sequence"/>
</dbReference>
<dbReference type="GO" id="GO:0003774">
    <property type="term" value="F:cytoskeletal motor activity"/>
    <property type="evidence" value="ECO:0007669"/>
    <property type="project" value="InterPro"/>
</dbReference>
<accession>A0A6I3SBT9</accession>
<dbReference type="PANTHER" id="PTHR34653">
    <property type="match status" value="1"/>
</dbReference>
<comment type="subcellular location">
    <subcellularLocation>
        <location evidence="1 4">Bacterial flagellum basal body</location>
    </subcellularLocation>
</comment>
<proteinExistence type="inferred from homology"/>
<keyword evidence="6" id="KW-0282">Flagellum</keyword>
<dbReference type="PRINTS" id="PR01006">
    <property type="entry name" value="FLGHOOKFLIE"/>
</dbReference>
<name>A0A6I3SBT9_HELMO</name>
<dbReference type="NCBIfam" id="TIGR00205">
    <property type="entry name" value="fliE"/>
    <property type="match status" value="1"/>
</dbReference>
<dbReference type="PANTHER" id="PTHR34653:SF1">
    <property type="entry name" value="FLAGELLAR HOOK-BASAL BODY COMPLEX PROTEIN FLIE"/>
    <property type="match status" value="1"/>
</dbReference>
<keyword evidence="7" id="KW-1185">Reference proteome</keyword>
<gene>
    <name evidence="4 6" type="primary">fliE</name>
    <name evidence="6" type="ORF">GJ688_02185</name>
</gene>
<dbReference type="HAMAP" id="MF_00724">
    <property type="entry name" value="FliE"/>
    <property type="match status" value="1"/>
</dbReference>
<comment type="caution">
    <text evidence="6">The sequence shown here is derived from an EMBL/GenBank/DDBJ whole genome shotgun (WGS) entry which is preliminary data.</text>
</comment>
<reference evidence="6 7" key="1">
    <citation type="submission" date="2019-11" db="EMBL/GenBank/DDBJ databases">
        <title>Whole-genome sequence of a the green, strictly anaerobic photosynthetic bacterium Heliobacillus mobilis DSM 6151.</title>
        <authorList>
            <person name="Kyndt J.A."/>
            <person name="Meyer T.E."/>
        </authorList>
    </citation>
    <scope>NUCLEOTIDE SEQUENCE [LARGE SCALE GENOMIC DNA]</scope>
    <source>
        <strain evidence="6 7">DSM 6151</strain>
    </source>
</reference>
<sequence>MELPVRFEQLLPYSTNTNKGKLAAGTEESNTSGQSFSAMLKDAVQGVNTAQNEADKMAAEFAAGRSTDVHTVMLATEKANIAMQFTIQVRNQAMEAYREIMRMQV</sequence>
<organism evidence="6 7">
    <name type="scientific">Heliobacterium mobile</name>
    <name type="common">Heliobacillus mobilis</name>
    <dbReference type="NCBI Taxonomy" id="28064"/>
    <lineage>
        <taxon>Bacteria</taxon>
        <taxon>Bacillati</taxon>
        <taxon>Bacillota</taxon>
        <taxon>Clostridia</taxon>
        <taxon>Eubacteriales</taxon>
        <taxon>Heliobacteriaceae</taxon>
        <taxon>Heliobacterium</taxon>
    </lineage>
</organism>
<keyword evidence="6" id="KW-0969">Cilium</keyword>
<dbReference type="GO" id="GO:0009425">
    <property type="term" value="C:bacterial-type flagellum basal body"/>
    <property type="evidence" value="ECO:0007669"/>
    <property type="project" value="UniProtKB-SubCell"/>
</dbReference>
<dbReference type="GO" id="GO:0071973">
    <property type="term" value="P:bacterial-type flagellum-dependent cell motility"/>
    <property type="evidence" value="ECO:0007669"/>
    <property type="project" value="InterPro"/>
</dbReference>